<name>A0A2S0URT8_9RHOB</name>
<dbReference type="InterPro" id="IPR027417">
    <property type="entry name" value="P-loop_NTPase"/>
</dbReference>
<protein>
    <recommendedName>
        <fullName evidence="2">ATP-grasp domain-containing protein</fullName>
    </recommendedName>
</protein>
<dbReference type="KEGG" id="geh:HYN69_18160"/>
<reference evidence="3 4" key="1">
    <citation type="submission" date="2018-04" db="EMBL/GenBank/DDBJ databases">
        <title>Genome sequencing of Gemmobacter.</title>
        <authorList>
            <person name="Yi H."/>
            <person name="Baek M.-G."/>
        </authorList>
    </citation>
    <scope>NUCLEOTIDE SEQUENCE [LARGE SCALE GENOMIC DNA]</scope>
    <source>
        <strain evidence="3 4">HYN0069</strain>
        <plasmid evidence="4">Plasmid unnamed1</plasmid>
    </source>
</reference>
<dbReference type="SUPFAM" id="SSF56059">
    <property type="entry name" value="Glutathione synthetase ATP-binding domain-like"/>
    <property type="match status" value="1"/>
</dbReference>
<dbReference type="GO" id="GO:0046872">
    <property type="term" value="F:metal ion binding"/>
    <property type="evidence" value="ECO:0007669"/>
    <property type="project" value="InterPro"/>
</dbReference>
<dbReference type="EMBL" id="CP028919">
    <property type="protein sequence ID" value="AWB50534.1"/>
    <property type="molecule type" value="Genomic_DNA"/>
</dbReference>
<dbReference type="PROSITE" id="PS50975">
    <property type="entry name" value="ATP_GRASP"/>
    <property type="match status" value="1"/>
</dbReference>
<proteinExistence type="predicted"/>
<keyword evidence="1" id="KW-0547">Nucleotide-binding</keyword>
<evidence type="ECO:0000313" key="4">
    <source>
        <dbReference type="Proteomes" id="UP000244496"/>
    </source>
</evidence>
<geneLocation type="plasmid" evidence="3">
    <name>unnamed1</name>
</geneLocation>
<keyword evidence="4" id="KW-1185">Reference proteome</keyword>
<dbReference type="GO" id="GO:0005524">
    <property type="term" value="F:ATP binding"/>
    <property type="evidence" value="ECO:0007669"/>
    <property type="project" value="UniProtKB-UniRule"/>
</dbReference>
<dbReference type="Gene3D" id="3.30.1490.20">
    <property type="entry name" value="ATP-grasp fold, A domain"/>
    <property type="match status" value="1"/>
</dbReference>
<dbReference type="SUPFAM" id="SSF52540">
    <property type="entry name" value="P-loop containing nucleoside triphosphate hydrolases"/>
    <property type="match status" value="1"/>
</dbReference>
<dbReference type="AlphaFoldDB" id="A0A2S0URT8"/>
<dbReference type="Pfam" id="PF14305">
    <property type="entry name" value="ATPgrasp_TupA"/>
    <property type="match status" value="1"/>
</dbReference>
<dbReference type="InterPro" id="IPR011761">
    <property type="entry name" value="ATP-grasp"/>
</dbReference>
<gene>
    <name evidence="3" type="ORF">HYN69_18160</name>
</gene>
<evidence type="ECO:0000256" key="1">
    <source>
        <dbReference type="PROSITE-ProRule" id="PRU00409"/>
    </source>
</evidence>
<evidence type="ECO:0000313" key="3">
    <source>
        <dbReference type="EMBL" id="AWB50534.1"/>
    </source>
</evidence>
<dbReference type="Gene3D" id="3.40.50.300">
    <property type="entry name" value="P-loop containing nucleotide triphosphate hydrolases"/>
    <property type="match status" value="1"/>
</dbReference>
<evidence type="ECO:0000259" key="2">
    <source>
        <dbReference type="PROSITE" id="PS50975"/>
    </source>
</evidence>
<keyword evidence="1" id="KW-0067">ATP-binding</keyword>
<organism evidence="3 4">
    <name type="scientific">Paragemmobacter aquarius</name>
    <dbReference type="NCBI Taxonomy" id="2169400"/>
    <lineage>
        <taxon>Bacteria</taxon>
        <taxon>Pseudomonadati</taxon>
        <taxon>Pseudomonadota</taxon>
        <taxon>Alphaproteobacteria</taxon>
        <taxon>Rhodobacterales</taxon>
        <taxon>Paracoccaceae</taxon>
        <taxon>Paragemmobacter</taxon>
    </lineage>
</organism>
<dbReference type="Proteomes" id="UP000244496">
    <property type="component" value="Plasmid unnamed1"/>
</dbReference>
<keyword evidence="3" id="KW-0614">Plasmid</keyword>
<dbReference type="InterPro" id="IPR013815">
    <property type="entry name" value="ATP_grasp_subdomain_1"/>
</dbReference>
<dbReference type="InterPro" id="IPR029465">
    <property type="entry name" value="ATPgrasp_TupA"/>
</dbReference>
<accession>A0A2S0URT8</accession>
<feature type="domain" description="ATP-grasp" evidence="2">
    <location>
        <begin position="389"/>
        <end position="602"/>
    </location>
</feature>
<sequence length="625" mass="69400">MSKIVVLFAHSRTGTHMLRSILSQETWIRNHDEPFNPAIEHWNKHSFFPHLRQHLAGTGAMNVVAAKQVVDAYFDHLEHSLGASSGLVDLKVGQIGAMDWPPFLQGTVPVILDRVMARGWPIVLCRRRDQLAAYVSQKRAEQSGVWVRREGKAADDTEGAALHIDPAQLLRFLAQQERVTADVDRWISGYPSTALIHYEDFGPFPFLPDPVREIFSAAFARPLRRGVKTDTVKLIADHHALIVNADEVRNALLQQGYAQFWPETAPDLPRVDGTADDAGRGAIPAAGSATIVTAAQAKDRAATLKADIAATLKTGVTYKAERHALADVAVQVGHFDDSFVHRAKNAPFAQYHLEGVASFARLMFQARRRDYLDDRPKYRWLIDDKLIGLRFAESLGIPVVPYLFCDAVADVPATLARMGYPAVVKPLGDANAANVFMIFEPGRVVEHQTRQTMNETAALARMAQTGQSKWLVQRYIGPLEFGEQPVTEIKSYMFYGEVGVINEVTTYPEIALCEWSPDGREIDSGRPINRMKGRGFTPELVADGVRMSLALPAPFLRVDFLFWQGQHYFNEVSPQPGSAAEQPNFDRALGDLYLAAEARLLDDLFEGKPFPEIRALAKAVAGEMT</sequence>